<organism evidence="1 2">
    <name type="scientific">Prevotella fusca JCM 17724</name>
    <dbReference type="NCBI Taxonomy" id="1236517"/>
    <lineage>
        <taxon>Bacteria</taxon>
        <taxon>Pseudomonadati</taxon>
        <taxon>Bacteroidota</taxon>
        <taxon>Bacteroidia</taxon>
        <taxon>Bacteroidales</taxon>
        <taxon>Prevotellaceae</taxon>
        <taxon>Prevotella</taxon>
    </lineage>
</organism>
<name>A0ABX7XZG6_9BACT</name>
<dbReference type="Proteomes" id="UP000682005">
    <property type="component" value="Chromosome 1"/>
</dbReference>
<dbReference type="EMBL" id="CP072370">
    <property type="protein sequence ID" value="QUB87139.1"/>
    <property type="molecule type" value="Genomic_DNA"/>
</dbReference>
<evidence type="ECO:0000313" key="1">
    <source>
        <dbReference type="EMBL" id="QUB87139.1"/>
    </source>
</evidence>
<dbReference type="RefSeq" id="WP_025078853.1">
    <property type="nucleotide sequence ID" value="NZ_BAKO01000028.1"/>
</dbReference>
<sequence>MKPKGDVNGYPLNAITGRYYTAAEQKDKFGYDYKLIVYNITDDNDTEVCVSQLNSYIKGTLVDNGLKNHDIISSKTSTDKGKNTCKKQVCNQQEISQL</sequence>
<reference evidence="1 2" key="1">
    <citation type="submission" date="2021-03" db="EMBL/GenBank/DDBJ databases">
        <title>Human Oral Microbial Genomes.</title>
        <authorList>
            <person name="Johnston C.D."/>
            <person name="Chen T."/>
            <person name="Dewhirst F.E."/>
        </authorList>
    </citation>
    <scope>NUCLEOTIDE SEQUENCE [LARGE SCALE GENOMIC DNA]</scope>
    <source>
        <strain evidence="1 2">W1435</strain>
    </source>
</reference>
<accession>A0ABX7XZG6</accession>
<protein>
    <recommendedName>
        <fullName evidence="3">DUF4377 domain-containing protein</fullName>
    </recommendedName>
</protein>
<evidence type="ECO:0008006" key="3">
    <source>
        <dbReference type="Google" id="ProtNLM"/>
    </source>
</evidence>
<keyword evidence="2" id="KW-1185">Reference proteome</keyword>
<evidence type="ECO:0000313" key="2">
    <source>
        <dbReference type="Proteomes" id="UP000682005"/>
    </source>
</evidence>
<proteinExistence type="predicted"/>
<gene>
    <name evidence="1" type="ORF">J5A51_06570</name>
</gene>